<evidence type="ECO:0000313" key="3">
    <source>
        <dbReference type="Proteomes" id="UP000248536"/>
    </source>
</evidence>
<proteinExistence type="predicted"/>
<keyword evidence="1" id="KW-0732">Signal</keyword>
<name>A0A2Z4LT06_9FLAO</name>
<sequence>MKNIVSLIAIAALSTSLTFAQTNESGSMESTTVQTFPVTINGTQKEYSVKVMERRNYSVAFKEEDAGKRDKARKIIPGKVTKLIAVDINNDDMYEHYMVLKYKKAKNQDFKLMPTDNGFIVKVDDKTLEYLAEDDIYIINKENENFFYVDEFKEIG</sequence>
<evidence type="ECO:0000313" key="2">
    <source>
        <dbReference type="EMBL" id="AWX44859.1"/>
    </source>
</evidence>
<gene>
    <name evidence="2" type="ORF">HME9304_01864</name>
</gene>
<dbReference type="RefSeq" id="WP_112378299.1">
    <property type="nucleotide sequence ID" value="NZ_CP030104.1"/>
</dbReference>
<dbReference type="Proteomes" id="UP000248536">
    <property type="component" value="Chromosome"/>
</dbReference>
<organism evidence="2 3">
    <name type="scientific">Flagellimonas maritima</name>
    <dbReference type="NCBI Taxonomy" id="1383885"/>
    <lineage>
        <taxon>Bacteria</taxon>
        <taxon>Pseudomonadati</taxon>
        <taxon>Bacteroidota</taxon>
        <taxon>Flavobacteriia</taxon>
        <taxon>Flavobacteriales</taxon>
        <taxon>Flavobacteriaceae</taxon>
        <taxon>Flagellimonas</taxon>
    </lineage>
</organism>
<keyword evidence="3" id="KW-1185">Reference proteome</keyword>
<feature type="chain" id="PRO_5016343185" evidence="1">
    <location>
        <begin position="21"/>
        <end position="156"/>
    </location>
</feature>
<evidence type="ECO:0000256" key="1">
    <source>
        <dbReference type="SAM" id="SignalP"/>
    </source>
</evidence>
<accession>A0A2Z4LT06</accession>
<feature type="signal peptide" evidence="1">
    <location>
        <begin position="1"/>
        <end position="20"/>
    </location>
</feature>
<reference evidence="2 3" key="1">
    <citation type="submission" date="2018-06" db="EMBL/GenBank/DDBJ databases">
        <title>Spongiibacterium sp. HME9304 Genome sequencing and assembly.</title>
        <authorList>
            <person name="Kang H."/>
            <person name="Kim H."/>
            <person name="Joh K."/>
        </authorList>
    </citation>
    <scope>NUCLEOTIDE SEQUENCE [LARGE SCALE GENOMIC DNA]</scope>
    <source>
        <strain evidence="2 3">HME9304</strain>
    </source>
</reference>
<protein>
    <submittedName>
        <fullName evidence="2">Uncharacterized protein</fullName>
    </submittedName>
</protein>
<dbReference type="EMBL" id="CP030104">
    <property type="protein sequence ID" value="AWX44859.1"/>
    <property type="molecule type" value="Genomic_DNA"/>
</dbReference>
<dbReference type="OrthoDB" id="1163357at2"/>
<dbReference type="KEGG" id="spon:HME9304_01864"/>
<dbReference type="AlphaFoldDB" id="A0A2Z4LT06"/>